<reference evidence="1" key="1">
    <citation type="journal article" date="2017" name="Nature">
        <title>The sunflower genome provides insights into oil metabolism, flowering and Asterid evolution.</title>
        <authorList>
            <person name="Badouin H."/>
            <person name="Gouzy J."/>
            <person name="Grassa C.J."/>
            <person name="Murat F."/>
            <person name="Staton S.E."/>
            <person name="Cottret L."/>
            <person name="Lelandais-Briere C."/>
            <person name="Owens G.L."/>
            <person name="Carrere S."/>
            <person name="Mayjonade B."/>
            <person name="Legrand L."/>
            <person name="Gill N."/>
            <person name="Kane N.C."/>
            <person name="Bowers J.E."/>
            <person name="Hubner S."/>
            <person name="Bellec A."/>
            <person name="Berard A."/>
            <person name="Berges H."/>
            <person name="Blanchet N."/>
            <person name="Boniface M.C."/>
            <person name="Brunel D."/>
            <person name="Catrice O."/>
            <person name="Chaidir N."/>
            <person name="Claudel C."/>
            <person name="Donnadieu C."/>
            <person name="Faraut T."/>
            <person name="Fievet G."/>
            <person name="Helmstetter N."/>
            <person name="King M."/>
            <person name="Knapp S.J."/>
            <person name="Lai Z."/>
            <person name="Le Paslier M.C."/>
            <person name="Lippi Y."/>
            <person name="Lorenzon L."/>
            <person name="Mandel J.R."/>
            <person name="Marage G."/>
            <person name="Marchand G."/>
            <person name="Marquand E."/>
            <person name="Bret-Mestries E."/>
            <person name="Morien E."/>
            <person name="Nambeesan S."/>
            <person name="Nguyen T."/>
            <person name="Pegot-Espagnet P."/>
            <person name="Pouilly N."/>
            <person name="Raftis F."/>
            <person name="Sallet E."/>
            <person name="Schiex T."/>
            <person name="Thomas J."/>
            <person name="Vandecasteele C."/>
            <person name="Vares D."/>
            <person name="Vear F."/>
            <person name="Vautrin S."/>
            <person name="Crespi M."/>
            <person name="Mangin B."/>
            <person name="Burke J.M."/>
            <person name="Salse J."/>
            <person name="Munos S."/>
            <person name="Vincourt P."/>
            <person name="Rieseberg L.H."/>
            <person name="Langlade N.B."/>
        </authorList>
    </citation>
    <scope>NUCLEOTIDE SEQUENCE</scope>
    <source>
        <tissue evidence="1">Leaves</tissue>
    </source>
</reference>
<proteinExistence type="predicted"/>
<dbReference type="Proteomes" id="UP000215914">
    <property type="component" value="Unassembled WGS sequence"/>
</dbReference>
<keyword evidence="2" id="KW-1185">Reference proteome</keyword>
<reference evidence="1" key="2">
    <citation type="submission" date="2020-06" db="EMBL/GenBank/DDBJ databases">
        <title>Helianthus annuus Genome sequencing and assembly Release 2.</title>
        <authorList>
            <person name="Gouzy J."/>
            <person name="Langlade N."/>
            <person name="Munos S."/>
        </authorList>
    </citation>
    <scope>NUCLEOTIDE SEQUENCE</scope>
    <source>
        <tissue evidence="1">Leaves</tissue>
    </source>
</reference>
<comment type="caution">
    <text evidence="1">The sequence shown here is derived from an EMBL/GenBank/DDBJ whole genome shotgun (WGS) entry which is preliminary data.</text>
</comment>
<dbReference type="Gramene" id="mRNA:HanXRQr2_Chr08g0343841">
    <property type="protein sequence ID" value="CDS:HanXRQr2_Chr08g0343841.1"/>
    <property type="gene ID" value="HanXRQr2_Chr08g0343841"/>
</dbReference>
<evidence type="ECO:0000313" key="1">
    <source>
        <dbReference type="EMBL" id="KAF5795786.1"/>
    </source>
</evidence>
<evidence type="ECO:0000313" key="2">
    <source>
        <dbReference type="Proteomes" id="UP000215914"/>
    </source>
</evidence>
<dbReference type="AlphaFoldDB" id="A0A9K3ND10"/>
<sequence>MKRVTTKNTFFAIDNYDHHQNYLSLHSHIYLYEVFQLHLLCLLQVNHPLLISLMLNL</sequence>
<gene>
    <name evidence="1" type="ORF">HanXRQr2_Chr08g0343841</name>
</gene>
<dbReference type="EMBL" id="MNCJ02000323">
    <property type="protein sequence ID" value="KAF5795786.1"/>
    <property type="molecule type" value="Genomic_DNA"/>
</dbReference>
<name>A0A9K3ND10_HELAN</name>
<organism evidence="1 2">
    <name type="scientific">Helianthus annuus</name>
    <name type="common">Common sunflower</name>
    <dbReference type="NCBI Taxonomy" id="4232"/>
    <lineage>
        <taxon>Eukaryota</taxon>
        <taxon>Viridiplantae</taxon>
        <taxon>Streptophyta</taxon>
        <taxon>Embryophyta</taxon>
        <taxon>Tracheophyta</taxon>
        <taxon>Spermatophyta</taxon>
        <taxon>Magnoliopsida</taxon>
        <taxon>eudicotyledons</taxon>
        <taxon>Gunneridae</taxon>
        <taxon>Pentapetalae</taxon>
        <taxon>asterids</taxon>
        <taxon>campanulids</taxon>
        <taxon>Asterales</taxon>
        <taxon>Asteraceae</taxon>
        <taxon>Asteroideae</taxon>
        <taxon>Heliantheae alliance</taxon>
        <taxon>Heliantheae</taxon>
        <taxon>Helianthus</taxon>
    </lineage>
</organism>
<protein>
    <submittedName>
        <fullName evidence="1">Uncharacterized protein</fullName>
    </submittedName>
</protein>
<accession>A0A9K3ND10</accession>